<sequence length="337" mass="36835">MMDDRGRGETNPGEEKVVTSSRACTPQRADGLRGKGDRKSIRSDASIHEASSCTESERALGADGKARQERPGLPGEGMPLKTYLQKEENRLPEKAAQVFSPALTSEKSPFLNYTGGCAIGHVSACLLSYRLGGLCCSSRDILKVGVSLMMSALIFPVLVWGGFVFLPFDAPLLDSAPLRLVYTLRCSVFAAAPIVLGKSLMFSLVLLIFIDLMLFAECKEVAVHQRFITDSASLFLIYFLQMVVMAMYLTQEQLKLIPLLTILHLFSFSRLVYWGAAAFGSSIRGFGFGLSFLPGVVMMAANFYFIFLVEADGSIFSAQVPPVEVLPPPSGKQRFWG</sequence>
<evidence type="ECO:0000256" key="2">
    <source>
        <dbReference type="SAM" id="Phobius"/>
    </source>
</evidence>
<organism evidence="3 4">
    <name type="scientific">Oryzias latipes</name>
    <name type="common">Japanese rice fish</name>
    <name type="synonym">Japanese killifish</name>
    <dbReference type="NCBI Taxonomy" id="8090"/>
    <lineage>
        <taxon>Eukaryota</taxon>
        <taxon>Metazoa</taxon>
        <taxon>Chordata</taxon>
        <taxon>Craniata</taxon>
        <taxon>Vertebrata</taxon>
        <taxon>Euteleostomi</taxon>
        <taxon>Actinopterygii</taxon>
        <taxon>Neopterygii</taxon>
        <taxon>Teleostei</taxon>
        <taxon>Neoteleostei</taxon>
        <taxon>Acanthomorphata</taxon>
        <taxon>Ovalentaria</taxon>
        <taxon>Atherinomorphae</taxon>
        <taxon>Beloniformes</taxon>
        <taxon>Adrianichthyidae</taxon>
        <taxon>Oryziinae</taxon>
        <taxon>Oryzias</taxon>
    </lineage>
</organism>
<keyword evidence="2" id="KW-1133">Transmembrane helix</keyword>
<feature type="compositionally biased region" description="Basic and acidic residues" evidence="1">
    <location>
        <begin position="1"/>
        <end position="17"/>
    </location>
</feature>
<evidence type="ECO:0000313" key="4">
    <source>
        <dbReference type="Proteomes" id="UP000265200"/>
    </source>
</evidence>
<protein>
    <submittedName>
        <fullName evidence="3">Transmembrane protein 79</fullName>
    </submittedName>
</protein>
<evidence type="ECO:0000313" key="3">
    <source>
        <dbReference type="Ensembl" id="ENSORLP00015012464.1"/>
    </source>
</evidence>
<feature type="compositionally biased region" description="Basic and acidic residues" evidence="1">
    <location>
        <begin position="30"/>
        <end position="47"/>
    </location>
</feature>
<keyword evidence="2" id="KW-0812">Transmembrane</keyword>
<reference evidence="3" key="4">
    <citation type="submission" date="2025-09" db="UniProtKB">
        <authorList>
            <consortium name="Ensembl"/>
        </authorList>
    </citation>
    <scope>IDENTIFICATION</scope>
    <source>
        <strain evidence="3">HSOK</strain>
    </source>
</reference>
<dbReference type="PANTHER" id="PTHR31004">
    <property type="entry name" value="TRANSMEMBRANE PROTEIN 79"/>
    <property type="match status" value="1"/>
</dbReference>
<feature type="transmembrane region" description="Helical" evidence="2">
    <location>
        <begin position="227"/>
        <end position="250"/>
    </location>
</feature>
<accession>A0A3P9HXX1</accession>
<proteinExistence type="predicted"/>
<dbReference type="Ensembl" id="ENSORLT00015032638.1">
    <property type="protein sequence ID" value="ENSORLP00015012464.1"/>
    <property type="gene ID" value="ENSORLG00015013338.1"/>
</dbReference>
<feature type="transmembrane region" description="Helical" evidence="2">
    <location>
        <begin position="256"/>
        <end position="273"/>
    </location>
</feature>
<dbReference type="PANTHER" id="PTHR31004:SF4">
    <property type="entry name" value="TRANSMEMBRANE PROTEIN 79"/>
    <property type="match status" value="1"/>
</dbReference>
<feature type="transmembrane region" description="Helical" evidence="2">
    <location>
        <begin position="285"/>
        <end position="307"/>
    </location>
</feature>
<evidence type="ECO:0000256" key="1">
    <source>
        <dbReference type="SAM" id="MobiDB-lite"/>
    </source>
</evidence>
<feature type="compositionally biased region" description="Basic and acidic residues" evidence="1">
    <location>
        <begin position="55"/>
        <end position="70"/>
    </location>
</feature>
<feature type="transmembrane region" description="Helical" evidence="2">
    <location>
        <begin position="141"/>
        <end position="168"/>
    </location>
</feature>
<feature type="region of interest" description="Disordered" evidence="1">
    <location>
        <begin position="1"/>
        <end position="79"/>
    </location>
</feature>
<reference evidence="3 4" key="2">
    <citation type="submission" date="2017-04" db="EMBL/GenBank/DDBJ databases">
        <title>CpG methylation of centromeres and impact of large insertions on vertebrate speciation.</title>
        <authorList>
            <person name="Ichikawa K."/>
            <person name="Yoshimura J."/>
            <person name="Morishita S."/>
        </authorList>
    </citation>
    <scope>NUCLEOTIDE SEQUENCE</scope>
    <source>
        <strain evidence="3 4">HSOK</strain>
    </source>
</reference>
<dbReference type="Proteomes" id="UP000265200">
    <property type="component" value="Chromosome 16"/>
</dbReference>
<dbReference type="AlphaFoldDB" id="A0A3P9HXX1"/>
<reference evidence="3" key="3">
    <citation type="submission" date="2025-08" db="UniProtKB">
        <authorList>
            <consortium name="Ensembl"/>
        </authorList>
    </citation>
    <scope>IDENTIFICATION</scope>
    <source>
        <strain evidence="3">HSOK</strain>
    </source>
</reference>
<keyword evidence="2" id="KW-0472">Membrane</keyword>
<reference key="1">
    <citation type="journal article" date="2007" name="Nature">
        <title>The medaka draft genome and insights into vertebrate genome evolution.</title>
        <authorList>
            <person name="Kasahara M."/>
            <person name="Naruse K."/>
            <person name="Sasaki S."/>
            <person name="Nakatani Y."/>
            <person name="Qu W."/>
            <person name="Ahsan B."/>
            <person name="Yamada T."/>
            <person name="Nagayasu Y."/>
            <person name="Doi K."/>
            <person name="Kasai Y."/>
            <person name="Jindo T."/>
            <person name="Kobayashi D."/>
            <person name="Shimada A."/>
            <person name="Toyoda A."/>
            <person name="Kuroki Y."/>
            <person name="Fujiyama A."/>
            <person name="Sasaki T."/>
            <person name="Shimizu A."/>
            <person name="Asakawa S."/>
            <person name="Shimizu N."/>
            <person name="Hashimoto S."/>
            <person name="Yang J."/>
            <person name="Lee Y."/>
            <person name="Matsushima K."/>
            <person name="Sugano S."/>
            <person name="Sakaizumi M."/>
            <person name="Narita T."/>
            <person name="Ohishi K."/>
            <person name="Haga S."/>
            <person name="Ohta F."/>
            <person name="Nomoto H."/>
            <person name="Nogata K."/>
            <person name="Morishita T."/>
            <person name="Endo T."/>
            <person name="Shin-I T."/>
            <person name="Takeda H."/>
            <person name="Morishita S."/>
            <person name="Kohara Y."/>
        </authorList>
    </citation>
    <scope>NUCLEOTIDE SEQUENCE [LARGE SCALE GENOMIC DNA]</scope>
    <source>
        <strain>Hd-rR</strain>
    </source>
</reference>
<name>A0A3P9HXX1_ORYLA</name>
<feature type="transmembrane region" description="Helical" evidence="2">
    <location>
        <begin position="188"/>
        <end position="215"/>
    </location>
</feature>